<gene>
    <name evidence="1" type="ORF">ODALV1_LOCUS10981</name>
</gene>
<keyword evidence="2" id="KW-1185">Reference proteome</keyword>
<protein>
    <submittedName>
        <fullName evidence="1">Uncharacterized protein</fullName>
    </submittedName>
</protein>
<accession>A0ABP1QH18</accession>
<sequence>MTKQSDKKIKREKSDIWLPIKLRKISKYQLPLKSSRSDVEEKECKLNEQKCGDSTAKLDTPVQGIQDAKPSENLLTFFATSKLMSKTSVTLGGSSPYASISRRKASKHNEDLVDYYESCCAENDSVSSLPLLKTTHSFQPERKKCSSMPRFFTQSSSIAGDSLPSIFEEDPFAFLDEYETRDYPEYFLPGRKDTKACKQWLALESSGNYEKLDTTNDYCARPLCLIIGDERLPSTWLNVYPDLKSWF</sequence>
<dbReference type="Proteomes" id="UP001642540">
    <property type="component" value="Unassembled WGS sequence"/>
</dbReference>
<evidence type="ECO:0000313" key="1">
    <source>
        <dbReference type="EMBL" id="CAL8101868.1"/>
    </source>
</evidence>
<proteinExistence type="predicted"/>
<comment type="caution">
    <text evidence="1">The sequence shown here is derived from an EMBL/GenBank/DDBJ whole genome shotgun (WGS) entry which is preliminary data.</text>
</comment>
<evidence type="ECO:0000313" key="2">
    <source>
        <dbReference type="Proteomes" id="UP001642540"/>
    </source>
</evidence>
<dbReference type="EMBL" id="CAXLJM020000033">
    <property type="protein sequence ID" value="CAL8101868.1"/>
    <property type="molecule type" value="Genomic_DNA"/>
</dbReference>
<name>A0ABP1QH18_9HEXA</name>
<organism evidence="1 2">
    <name type="scientific">Orchesella dallaii</name>
    <dbReference type="NCBI Taxonomy" id="48710"/>
    <lineage>
        <taxon>Eukaryota</taxon>
        <taxon>Metazoa</taxon>
        <taxon>Ecdysozoa</taxon>
        <taxon>Arthropoda</taxon>
        <taxon>Hexapoda</taxon>
        <taxon>Collembola</taxon>
        <taxon>Entomobryomorpha</taxon>
        <taxon>Entomobryoidea</taxon>
        <taxon>Orchesellidae</taxon>
        <taxon>Orchesellinae</taxon>
        <taxon>Orchesella</taxon>
    </lineage>
</organism>
<reference evidence="1 2" key="1">
    <citation type="submission" date="2024-08" db="EMBL/GenBank/DDBJ databases">
        <authorList>
            <person name="Cucini C."/>
            <person name="Frati F."/>
        </authorList>
    </citation>
    <scope>NUCLEOTIDE SEQUENCE [LARGE SCALE GENOMIC DNA]</scope>
</reference>